<evidence type="ECO:0000313" key="2">
    <source>
        <dbReference type="EMBL" id="CEK80285.1"/>
    </source>
</evidence>
<dbReference type="EMBL" id="HACG01033419">
    <property type="protein sequence ID" value="CEK80284.1"/>
    <property type="molecule type" value="Transcribed_RNA"/>
</dbReference>
<reference evidence="2" key="1">
    <citation type="submission" date="2014-12" db="EMBL/GenBank/DDBJ databases">
        <title>Insight into the proteome of Arion vulgaris.</title>
        <authorList>
            <person name="Aradska J."/>
            <person name="Bulat T."/>
            <person name="Smidak R."/>
            <person name="Sarate P."/>
            <person name="Gangsoo J."/>
            <person name="Sialana F."/>
            <person name="Bilban M."/>
            <person name="Lubec G."/>
        </authorList>
    </citation>
    <scope>NUCLEOTIDE SEQUENCE</scope>
    <source>
        <tissue evidence="2">Skin</tissue>
    </source>
</reference>
<gene>
    <name evidence="2" type="primary">ORF120114</name>
    <name evidence="1" type="synonym">ORF120106</name>
</gene>
<evidence type="ECO:0000313" key="1">
    <source>
        <dbReference type="EMBL" id="CEK80284.1"/>
    </source>
</evidence>
<organism evidence="2">
    <name type="scientific">Arion vulgaris</name>
    <dbReference type="NCBI Taxonomy" id="1028688"/>
    <lineage>
        <taxon>Eukaryota</taxon>
        <taxon>Metazoa</taxon>
        <taxon>Spiralia</taxon>
        <taxon>Lophotrochozoa</taxon>
        <taxon>Mollusca</taxon>
        <taxon>Gastropoda</taxon>
        <taxon>Heterobranchia</taxon>
        <taxon>Euthyneura</taxon>
        <taxon>Panpulmonata</taxon>
        <taxon>Eupulmonata</taxon>
        <taxon>Stylommatophora</taxon>
        <taxon>Helicina</taxon>
        <taxon>Arionoidea</taxon>
        <taxon>Arionidae</taxon>
        <taxon>Arion</taxon>
    </lineage>
</organism>
<name>A0A0B7AK34_9EUPU</name>
<feature type="non-terminal residue" evidence="2">
    <location>
        <position position="1"/>
    </location>
</feature>
<proteinExistence type="predicted"/>
<sequence>KTSAKKLAQRTYIAHSRHTTNTADIQQKLQTDNENIRHTSRTDKEQIQQIAHIGSRNTDTRHTYDT</sequence>
<accession>A0A0B7AK34</accession>
<dbReference type="EMBL" id="HACG01033420">
    <property type="protein sequence ID" value="CEK80285.1"/>
    <property type="molecule type" value="Transcribed_RNA"/>
</dbReference>
<dbReference type="AlphaFoldDB" id="A0A0B7AK34"/>
<protein>
    <submittedName>
        <fullName evidence="2">Uncharacterized protein</fullName>
    </submittedName>
</protein>